<dbReference type="Proteomes" id="UP001244136">
    <property type="component" value="Chromosome"/>
</dbReference>
<gene>
    <name evidence="2" type="ORF">QH948_11235</name>
</gene>
<dbReference type="EMBL" id="CP123967">
    <property type="protein sequence ID" value="WGT46703.1"/>
    <property type="molecule type" value="Genomic_DNA"/>
</dbReference>
<evidence type="ECO:0000259" key="1">
    <source>
        <dbReference type="PROSITE" id="PS50943"/>
    </source>
</evidence>
<sequence>MSDLIRTTRKSAGLTGAQLAGRLGITVGAVSRMERSERAGTIQLDTLRRALAATGQGLRLDATPEDPYAPFAPANVTDEINLALDENRPEYALRLLTQAAQTIAAQPERFDDESLGRRPSQIGDPRWEQLFRAVVGDAIPADRRPAWAQPTRLSRAWYPFGQYASLKQRAKAETPDRLRQLNIMIDQRSLSRA</sequence>
<organism evidence="2 3">
    <name type="scientific">Tessaracoccus lacteus</name>
    <dbReference type="NCBI Taxonomy" id="3041766"/>
    <lineage>
        <taxon>Bacteria</taxon>
        <taxon>Bacillati</taxon>
        <taxon>Actinomycetota</taxon>
        <taxon>Actinomycetes</taxon>
        <taxon>Propionibacteriales</taxon>
        <taxon>Propionibacteriaceae</taxon>
        <taxon>Tessaracoccus</taxon>
    </lineage>
</organism>
<evidence type="ECO:0000313" key="3">
    <source>
        <dbReference type="Proteomes" id="UP001244136"/>
    </source>
</evidence>
<protein>
    <submittedName>
        <fullName evidence="2">Helix-turn-helix domain-containing protein</fullName>
    </submittedName>
</protein>
<dbReference type="InterPro" id="IPR001387">
    <property type="entry name" value="Cro/C1-type_HTH"/>
</dbReference>
<accession>A0ABY8PWB3</accession>
<name>A0ABY8PWB3_9ACTN</name>
<reference evidence="2 3" key="1">
    <citation type="journal article" date="2008" name="Int. J. Syst. Evol. Microbiol.">
        <title>Tessaracoccus flavescens sp. nov., isolated from marine sediment.</title>
        <authorList>
            <person name="Lee D.W."/>
            <person name="Lee S.D."/>
        </authorList>
    </citation>
    <scope>NUCLEOTIDE SEQUENCE [LARGE SCALE GENOMIC DNA]</scope>
    <source>
        <strain evidence="2 3">T21</strain>
    </source>
</reference>
<dbReference type="SMART" id="SM00530">
    <property type="entry name" value="HTH_XRE"/>
    <property type="match status" value="1"/>
</dbReference>
<dbReference type="SUPFAM" id="SSF47413">
    <property type="entry name" value="lambda repressor-like DNA-binding domains"/>
    <property type="match status" value="1"/>
</dbReference>
<dbReference type="Pfam" id="PF13560">
    <property type="entry name" value="HTH_31"/>
    <property type="match status" value="1"/>
</dbReference>
<evidence type="ECO:0000313" key="2">
    <source>
        <dbReference type="EMBL" id="WGT46703.1"/>
    </source>
</evidence>
<dbReference type="PROSITE" id="PS50943">
    <property type="entry name" value="HTH_CROC1"/>
    <property type="match status" value="1"/>
</dbReference>
<dbReference type="Gene3D" id="1.10.260.40">
    <property type="entry name" value="lambda repressor-like DNA-binding domains"/>
    <property type="match status" value="1"/>
</dbReference>
<dbReference type="CDD" id="cd00093">
    <property type="entry name" value="HTH_XRE"/>
    <property type="match status" value="1"/>
</dbReference>
<proteinExistence type="predicted"/>
<feature type="domain" description="HTH cro/C1-type" evidence="1">
    <location>
        <begin position="5"/>
        <end position="58"/>
    </location>
</feature>
<dbReference type="InterPro" id="IPR010982">
    <property type="entry name" value="Lambda_DNA-bd_dom_sf"/>
</dbReference>
<keyword evidence="3" id="KW-1185">Reference proteome</keyword>
<dbReference type="RefSeq" id="WP_281144464.1">
    <property type="nucleotide sequence ID" value="NZ_CP123967.1"/>
</dbReference>